<organism evidence="1">
    <name type="scientific">uncultured Alphaproteobacteria bacterium</name>
    <dbReference type="NCBI Taxonomy" id="91750"/>
    <lineage>
        <taxon>Bacteria</taxon>
        <taxon>Pseudomonadati</taxon>
        <taxon>Pseudomonadota</taxon>
        <taxon>Alphaproteobacteria</taxon>
        <taxon>environmental samples</taxon>
    </lineage>
</organism>
<evidence type="ECO:0000313" key="1">
    <source>
        <dbReference type="EMBL" id="QIM10476.1"/>
    </source>
</evidence>
<proteinExistence type="predicted"/>
<evidence type="ECO:0008006" key="2">
    <source>
        <dbReference type="Google" id="ProtNLM"/>
    </source>
</evidence>
<sequence length="109" mass="12786">MDTKTAKIRKLNDQLRIRHIGGQIVFSAEVSALSPEQRVKIIQKVVKFKNFTAENDPYKEHDFGKISLAGEDYFWKIDYYDLDFCFHSLDEADPTVTRRVLTIMKADEW</sequence>
<dbReference type="InterPro" id="IPR022243">
    <property type="entry name" value="DUF3768"/>
</dbReference>
<gene>
    <name evidence="1" type="ORF">PlAlph_3680</name>
</gene>
<dbReference type="AlphaFoldDB" id="A0A6G8F2M1"/>
<dbReference type="Pfam" id="PF12599">
    <property type="entry name" value="DUF3768"/>
    <property type="match status" value="1"/>
</dbReference>
<protein>
    <recommendedName>
        <fullName evidence="2">DUF3768 domain-containing protein</fullName>
    </recommendedName>
</protein>
<reference evidence="1" key="1">
    <citation type="journal article" date="2020" name="J. ISSAAS">
        <title>Lactobacilli and other gastrointestinal microbiota of Peromyscus leucopus, reservoir host for agents of Lyme disease and other zoonoses in North America.</title>
        <authorList>
            <person name="Milovic A."/>
            <person name="Bassam K."/>
            <person name="Shao H."/>
            <person name="Chatzistamou I."/>
            <person name="Tufts D.M."/>
            <person name="Diuk-Wasser M."/>
            <person name="Barbour A.G."/>
        </authorList>
    </citation>
    <scope>NUCLEOTIDE SEQUENCE</scope>
    <source>
        <strain evidence="1">LL90</strain>
    </source>
</reference>
<name>A0A6G8F2M1_9PROT</name>
<dbReference type="EMBL" id="MN990730">
    <property type="protein sequence ID" value="QIM10476.1"/>
    <property type="molecule type" value="Genomic_DNA"/>
</dbReference>
<accession>A0A6G8F2M1</accession>